<evidence type="ECO:0000256" key="4">
    <source>
        <dbReference type="ARBA" id="ARBA00022723"/>
    </source>
</evidence>
<feature type="non-terminal residue" evidence="11">
    <location>
        <position position="1"/>
    </location>
</feature>
<keyword evidence="10" id="KW-0472">Membrane</keyword>
<keyword evidence="3 8" id="KW-0349">Heme</keyword>
<evidence type="ECO:0000256" key="1">
    <source>
        <dbReference type="ARBA" id="ARBA00001971"/>
    </source>
</evidence>
<dbReference type="PRINTS" id="PR00463">
    <property type="entry name" value="EP450I"/>
</dbReference>
<dbReference type="InterPro" id="IPR001128">
    <property type="entry name" value="Cyt_P450"/>
</dbReference>
<dbReference type="InterPro" id="IPR036396">
    <property type="entry name" value="Cyt_P450_sf"/>
</dbReference>
<comment type="similarity">
    <text evidence="2 9">Belongs to the cytochrome P450 family.</text>
</comment>
<dbReference type="SUPFAM" id="SSF48264">
    <property type="entry name" value="Cytochrome P450"/>
    <property type="match status" value="1"/>
</dbReference>
<evidence type="ECO:0000256" key="6">
    <source>
        <dbReference type="ARBA" id="ARBA00023004"/>
    </source>
</evidence>
<keyword evidence="7 9" id="KW-0503">Monooxygenase</keyword>
<dbReference type="Gene3D" id="1.10.630.10">
    <property type="entry name" value="Cytochrome P450"/>
    <property type="match status" value="1"/>
</dbReference>
<dbReference type="Pfam" id="PF00067">
    <property type="entry name" value="p450"/>
    <property type="match status" value="1"/>
</dbReference>
<dbReference type="InterPro" id="IPR002401">
    <property type="entry name" value="Cyt_P450_E_grp-I"/>
</dbReference>
<feature type="transmembrane region" description="Helical" evidence="10">
    <location>
        <begin position="12"/>
        <end position="34"/>
    </location>
</feature>
<proteinExistence type="inferred from homology"/>
<dbReference type="EMBL" id="NCSJ02000032">
    <property type="protein sequence ID" value="RFU33682.1"/>
    <property type="molecule type" value="Genomic_DNA"/>
</dbReference>
<keyword evidence="10" id="KW-1133">Transmembrane helix</keyword>
<dbReference type="OrthoDB" id="1470350at2759"/>
<name>A0A3E2HKG6_SCYLI</name>
<dbReference type="GO" id="GO:0004497">
    <property type="term" value="F:monooxygenase activity"/>
    <property type="evidence" value="ECO:0007669"/>
    <property type="project" value="UniProtKB-KW"/>
</dbReference>
<evidence type="ECO:0000256" key="8">
    <source>
        <dbReference type="PIRSR" id="PIRSR602401-1"/>
    </source>
</evidence>
<evidence type="ECO:0000256" key="5">
    <source>
        <dbReference type="ARBA" id="ARBA00023002"/>
    </source>
</evidence>
<keyword evidence="5 9" id="KW-0560">Oxidoreductase</keyword>
<evidence type="ECO:0000313" key="11">
    <source>
        <dbReference type="EMBL" id="RFU33682.1"/>
    </source>
</evidence>
<evidence type="ECO:0000256" key="10">
    <source>
        <dbReference type="SAM" id="Phobius"/>
    </source>
</evidence>
<dbReference type="InterPro" id="IPR017972">
    <property type="entry name" value="Cyt_P450_CS"/>
</dbReference>
<dbReference type="PROSITE" id="PS00086">
    <property type="entry name" value="CYTOCHROME_P450"/>
    <property type="match status" value="1"/>
</dbReference>
<dbReference type="CDD" id="cd11058">
    <property type="entry name" value="CYP60B-like"/>
    <property type="match status" value="1"/>
</dbReference>
<evidence type="ECO:0000313" key="12">
    <source>
        <dbReference type="Proteomes" id="UP000258309"/>
    </source>
</evidence>
<keyword evidence="6 8" id="KW-0408">Iron</keyword>
<evidence type="ECO:0000256" key="3">
    <source>
        <dbReference type="ARBA" id="ARBA00022617"/>
    </source>
</evidence>
<keyword evidence="10" id="KW-0812">Transmembrane</keyword>
<dbReference type="GO" id="GO:0005506">
    <property type="term" value="F:iron ion binding"/>
    <property type="evidence" value="ECO:0007669"/>
    <property type="project" value="InterPro"/>
</dbReference>
<comment type="cofactor">
    <cofactor evidence="1 8">
        <name>heme</name>
        <dbReference type="ChEBI" id="CHEBI:30413"/>
    </cofactor>
</comment>
<dbReference type="PANTHER" id="PTHR24305:SF230">
    <property type="entry name" value="P450, PUTATIVE (EUROFUNG)-RELATED"/>
    <property type="match status" value="1"/>
</dbReference>
<gene>
    <name evidence="11" type="ORF">B7463_g2669</name>
</gene>
<feature type="binding site" description="axial binding residue" evidence="8">
    <location>
        <position position="449"/>
    </location>
    <ligand>
        <name>heme</name>
        <dbReference type="ChEBI" id="CHEBI:30413"/>
    </ligand>
    <ligandPart>
        <name>Fe</name>
        <dbReference type="ChEBI" id="CHEBI:18248"/>
    </ligandPart>
</feature>
<dbReference type="InterPro" id="IPR050121">
    <property type="entry name" value="Cytochrome_P450_monoxygenase"/>
</dbReference>
<organism evidence="11 12">
    <name type="scientific">Scytalidium lignicola</name>
    <name type="common">Hyphomycete</name>
    <dbReference type="NCBI Taxonomy" id="5539"/>
    <lineage>
        <taxon>Eukaryota</taxon>
        <taxon>Fungi</taxon>
        <taxon>Dikarya</taxon>
        <taxon>Ascomycota</taxon>
        <taxon>Pezizomycotina</taxon>
        <taxon>Leotiomycetes</taxon>
        <taxon>Leotiomycetes incertae sedis</taxon>
        <taxon>Scytalidium</taxon>
    </lineage>
</organism>
<sequence>MGILFDPNEDLPLIHLLPILAILVPGITLGYLLWIPIYNLFFHPLRSYPGPKLWAATRIPYTLNYLSGHAPKKILELHDTYGPVVRLAPDFLSYNHPEASKQVRGHRKTGLPEHSKDPLHVRLLRNNIIGADRETHARHRRILAHGFSNQAMINQEPLIKTYVDMLFEKLDTESAGGTKALDMVKWYNYTTFDIIGDLSFGEPFGCLETSTYHPWVSLIYISIKNKAFIVSAERFPALTPLLKQFIPKEIATKFAEHTQLSEAKVRKRLATATARPDFINSMTQPKRGGADEGLSFEEMASNASMLIIAGSETTATALSAATYFLGADPRALDIVTEEVRSAFPNEEDITLISVQKLTYMLAVLDETLRMYPPAPITQPRKIAEGGDTILGRFVPAGTKIEFWPSAIYRSSQYLTQPNDFIPERWLGDQRFAKDRMEIIEPFSSGPRNCIGKK</sequence>
<accession>A0A3E2HKG6</accession>
<evidence type="ECO:0000256" key="2">
    <source>
        <dbReference type="ARBA" id="ARBA00010617"/>
    </source>
</evidence>
<evidence type="ECO:0000256" key="7">
    <source>
        <dbReference type="ARBA" id="ARBA00023033"/>
    </source>
</evidence>
<evidence type="ECO:0000256" key="9">
    <source>
        <dbReference type="RuleBase" id="RU000461"/>
    </source>
</evidence>
<comment type="caution">
    <text evidence="11">The sequence shown here is derived from an EMBL/GenBank/DDBJ whole genome shotgun (WGS) entry which is preliminary data.</text>
</comment>
<dbReference type="PRINTS" id="PR00385">
    <property type="entry name" value="P450"/>
</dbReference>
<reference evidence="11 12" key="1">
    <citation type="submission" date="2018-05" db="EMBL/GenBank/DDBJ databases">
        <title>Draft genome sequence of Scytalidium lignicola DSM 105466, a ubiquitous saprotrophic fungus.</title>
        <authorList>
            <person name="Buettner E."/>
            <person name="Gebauer A.M."/>
            <person name="Hofrichter M."/>
            <person name="Liers C."/>
            <person name="Kellner H."/>
        </authorList>
    </citation>
    <scope>NUCLEOTIDE SEQUENCE [LARGE SCALE GENOMIC DNA]</scope>
    <source>
        <strain evidence="11 12">DSM 105466</strain>
    </source>
</reference>
<dbReference type="GO" id="GO:0016705">
    <property type="term" value="F:oxidoreductase activity, acting on paired donors, with incorporation or reduction of molecular oxygen"/>
    <property type="evidence" value="ECO:0007669"/>
    <property type="project" value="InterPro"/>
</dbReference>
<dbReference type="PANTHER" id="PTHR24305">
    <property type="entry name" value="CYTOCHROME P450"/>
    <property type="match status" value="1"/>
</dbReference>
<dbReference type="GO" id="GO:0020037">
    <property type="term" value="F:heme binding"/>
    <property type="evidence" value="ECO:0007669"/>
    <property type="project" value="InterPro"/>
</dbReference>
<feature type="non-terminal residue" evidence="11">
    <location>
        <position position="453"/>
    </location>
</feature>
<keyword evidence="12" id="KW-1185">Reference proteome</keyword>
<keyword evidence="4 8" id="KW-0479">Metal-binding</keyword>
<dbReference type="Proteomes" id="UP000258309">
    <property type="component" value="Unassembled WGS sequence"/>
</dbReference>
<dbReference type="OMA" id="EQEPTFK"/>
<protein>
    <submittedName>
        <fullName evidence="11">Uncharacterized protein</fullName>
    </submittedName>
</protein>
<dbReference type="AlphaFoldDB" id="A0A3E2HKG6"/>
<dbReference type="STRING" id="5539.A0A3E2HKG6"/>